<feature type="domain" description="PAC" evidence="8">
    <location>
        <begin position="332"/>
        <end position="385"/>
    </location>
</feature>
<evidence type="ECO:0000259" key="7">
    <source>
        <dbReference type="PROSITE" id="PS50112"/>
    </source>
</evidence>
<feature type="domain" description="PAC" evidence="8">
    <location>
        <begin position="78"/>
        <end position="130"/>
    </location>
</feature>
<dbReference type="InterPro" id="IPR013655">
    <property type="entry name" value="PAS_fold_3"/>
</dbReference>
<dbReference type="SUPFAM" id="SSF46894">
    <property type="entry name" value="C-terminal effector domain of the bipartite response regulators"/>
    <property type="match status" value="1"/>
</dbReference>
<dbReference type="PANTHER" id="PTHR43304">
    <property type="entry name" value="PHYTOCHROME-LIKE PROTEIN CPH1"/>
    <property type="match status" value="1"/>
</dbReference>
<dbReference type="InterPro" id="IPR000792">
    <property type="entry name" value="Tscrpt_reg_LuxR_C"/>
</dbReference>
<dbReference type="PROSITE" id="PS50043">
    <property type="entry name" value="HTH_LUXR_2"/>
    <property type="match status" value="1"/>
</dbReference>
<keyword evidence="4" id="KW-0808">Transferase</keyword>
<keyword evidence="10" id="KW-1185">Reference proteome</keyword>
<dbReference type="CDD" id="cd06170">
    <property type="entry name" value="LuxR_C_like"/>
    <property type="match status" value="1"/>
</dbReference>
<dbReference type="Pfam" id="PF08447">
    <property type="entry name" value="PAS_3"/>
    <property type="match status" value="2"/>
</dbReference>
<dbReference type="Proteomes" id="UP001524570">
    <property type="component" value="Unassembled WGS sequence"/>
</dbReference>
<dbReference type="SMART" id="SM00421">
    <property type="entry name" value="HTH_LUXR"/>
    <property type="match status" value="1"/>
</dbReference>
<feature type="domain" description="HTH luxR-type" evidence="6">
    <location>
        <begin position="407"/>
        <end position="472"/>
    </location>
</feature>
<keyword evidence="3" id="KW-0597">Phosphoprotein</keyword>
<dbReference type="InterPro" id="IPR016032">
    <property type="entry name" value="Sig_transdc_resp-reg_C-effctor"/>
</dbReference>
<dbReference type="Gene3D" id="1.10.10.10">
    <property type="entry name" value="Winged helix-like DNA-binding domain superfamily/Winged helix DNA-binding domain"/>
    <property type="match status" value="1"/>
</dbReference>
<evidence type="ECO:0000256" key="4">
    <source>
        <dbReference type="ARBA" id="ARBA00022679"/>
    </source>
</evidence>
<dbReference type="SMART" id="SM00091">
    <property type="entry name" value="PAS"/>
    <property type="match status" value="3"/>
</dbReference>
<dbReference type="InterPro" id="IPR036388">
    <property type="entry name" value="WH-like_DNA-bd_sf"/>
</dbReference>
<sequence>MQPVAENTFRTVVEDQTEAISRFLPDGTFLFVNDVYCQLFGKTPQQLIGQCWHPGAHPDDLPMIEARLREMTPDNPVVIIENRVFVANGEIRWMQFVNRGFFDAAGVLKQTQSVGRDITQLKRVELSLKESDERLHRAQAVARIGSFAMSCDTETFSMTQETARLFDLDNTGVTTFAEWFSRVHPDDQDKVATAWRAALQGAPYDLTYRIVVQGQIRWIRAHAELKFDGSGQLVKAVGTVQDISDIKQIELDLLESDERLELALEGAGLVLWDWHIPERQVIAGNRWFDLLGYTNEELGNDENDWLNLINPQDLERFRQKLAAHLQGETASFESEHRLRHKAGHWVWVEARGKVIRREKDNSPLRMVGTLLDITLRKRLNDEGSELLKRFESLIRESLSPSPGRTEKSNLADSLTRRQRQIVGMIAAGMTSVEIGRHLNLSKATVITHRRNLMATLDLHSAAEVTRFAIDHDLLIWK</sequence>
<dbReference type="RefSeq" id="WP_256608202.1">
    <property type="nucleotide sequence ID" value="NZ_JANIBL010000067.1"/>
</dbReference>
<comment type="catalytic activity">
    <reaction evidence="1">
        <text>ATP + protein L-histidine = ADP + protein N-phospho-L-histidine.</text>
        <dbReference type="EC" id="2.7.13.3"/>
    </reaction>
</comment>
<dbReference type="SMART" id="SM00086">
    <property type="entry name" value="PAC"/>
    <property type="match status" value="3"/>
</dbReference>
<dbReference type="PANTHER" id="PTHR43304:SF1">
    <property type="entry name" value="PAC DOMAIN-CONTAINING PROTEIN"/>
    <property type="match status" value="1"/>
</dbReference>
<evidence type="ECO:0000256" key="2">
    <source>
        <dbReference type="ARBA" id="ARBA00012438"/>
    </source>
</evidence>
<dbReference type="PROSITE" id="PS50112">
    <property type="entry name" value="PAS"/>
    <property type="match status" value="2"/>
</dbReference>
<dbReference type="CDD" id="cd00130">
    <property type="entry name" value="PAS"/>
    <property type="match status" value="3"/>
</dbReference>
<reference evidence="9 10" key="1">
    <citation type="submission" date="2022-07" db="EMBL/GenBank/DDBJ databases">
        <title>Methylomonas rivi sp. nov., Methylomonas rosea sp. nov., Methylomonas aureus sp. nov. and Methylomonas subterranea sp. nov., four novel methanotrophs isolated from a freshwater creek and the deep terrestrial subsurface.</title>
        <authorList>
            <person name="Abin C."/>
            <person name="Sankaranarayanan K."/>
            <person name="Garner C."/>
            <person name="Sindelar R."/>
            <person name="Kotary K."/>
            <person name="Garner R."/>
            <person name="Barclay S."/>
            <person name="Lawson P."/>
            <person name="Krumholz L."/>
        </authorList>
    </citation>
    <scope>NUCLEOTIDE SEQUENCE [LARGE SCALE GENOMIC DNA]</scope>
    <source>
        <strain evidence="9 10">WSC-7</strain>
    </source>
</reference>
<dbReference type="PRINTS" id="PR00038">
    <property type="entry name" value="HTHLUXR"/>
</dbReference>
<protein>
    <recommendedName>
        <fullName evidence="2">histidine kinase</fullName>
        <ecNumber evidence="2">2.7.13.3</ecNumber>
    </recommendedName>
</protein>
<feature type="domain" description="PAC" evidence="8">
    <location>
        <begin position="200"/>
        <end position="255"/>
    </location>
</feature>
<dbReference type="InterPro" id="IPR013656">
    <property type="entry name" value="PAS_4"/>
</dbReference>
<evidence type="ECO:0000313" key="9">
    <source>
        <dbReference type="EMBL" id="MCQ8119320.1"/>
    </source>
</evidence>
<dbReference type="Pfam" id="PF08448">
    <property type="entry name" value="PAS_4"/>
    <property type="match status" value="1"/>
</dbReference>
<dbReference type="EMBL" id="JANIBL010000067">
    <property type="protein sequence ID" value="MCQ8119320.1"/>
    <property type="molecule type" value="Genomic_DNA"/>
</dbReference>
<dbReference type="Gene3D" id="2.10.70.100">
    <property type="match status" value="1"/>
</dbReference>
<dbReference type="EC" id="2.7.13.3" evidence="2"/>
<comment type="caution">
    <text evidence="9">The sequence shown here is derived from an EMBL/GenBank/DDBJ whole genome shotgun (WGS) entry which is preliminary data.</text>
</comment>
<evidence type="ECO:0000256" key="3">
    <source>
        <dbReference type="ARBA" id="ARBA00022553"/>
    </source>
</evidence>
<accession>A0ABT1TX32</accession>
<dbReference type="InterPro" id="IPR001610">
    <property type="entry name" value="PAC"/>
</dbReference>
<name>A0ABT1TX32_9GAMM</name>
<dbReference type="SUPFAM" id="SSF55785">
    <property type="entry name" value="PYP-like sensor domain (PAS domain)"/>
    <property type="match status" value="3"/>
</dbReference>
<keyword evidence="5" id="KW-0418">Kinase</keyword>
<evidence type="ECO:0000313" key="10">
    <source>
        <dbReference type="Proteomes" id="UP001524570"/>
    </source>
</evidence>
<gene>
    <name evidence="9" type="ORF">NP589_17950</name>
</gene>
<evidence type="ECO:0000256" key="5">
    <source>
        <dbReference type="ARBA" id="ARBA00022777"/>
    </source>
</evidence>
<feature type="domain" description="PAS" evidence="7">
    <location>
        <begin position="289"/>
        <end position="328"/>
    </location>
</feature>
<dbReference type="InterPro" id="IPR000014">
    <property type="entry name" value="PAS"/>
</dbReference>
<evidence type="ECO:0000259" key="8">
    <source>
        <dbReference type="PROSITE" id="PS50113"/>
    </source>
</evidence>
<dbReference type="NCBIfam" id="TIGR00229">
    <property type="entry name" value="sensory_box"/>
    <property type="match status" value="2"/>
</dbReference>
<dbReference type="Gene3D" id="3.30.450.20">
    <property type="entry name" value="PAS domain"/>
    <property type="match status" value="3"/>
</dbReference>
<dbReference type="InterPro" id="IPR000700">
    <property type="entry name" value="PAS-assoc_C"/>
</dbReference>
<proteinExistence type="predicted"/>
<organism evidence="9 10">
    <name type="scientific">Methylomonas rosea</name>
    <dbReference type="NCBI Taxonomy" id="2952227"/>
    <lineage>
        <taxon>Bacteria</taxon>
        <taxon>Pseudomonadati</taxon>
        <taxon>Pseudomonadota</taxon>
        <taxon>Gammaproteobacteria</taxon>
        <taxon>Methylococcales</taxon>
        <taxon>Methylococcaceae</taxon>
        <taxon>Methylomonas</taxon>
    </lineage>
</organism>
<dbReference type="Pfam" id="PF00196">
    <property type="entry name" value="GerE"/>
    <property type="match status" value="1"/>
</dbReference>
<dbReference type="InterPro" id="IPR052162">
    <property type="entry name" value="Sensor_kinase/Photoreceptor"/>
</dbReference>
<feature type="domain" description="PAS" evidence="7">
    <location>
        <begin position="5"/>
        <end position="75"/>
    </location>
</feature>
<evidence type="ECO:0000259" key="6">
    <source>
        <dbReference type="PROSITE" id="PS50043"/>
    </source>
</evidence>
<evidence type="ECO:0000256" key="1">
    <source>
        <dbReference type="ARBA" id="ARBA00000085"/>
    </source>
</evidence>
<dbReference type="PROSITE" id="PS50113">
    <property type="entry name" value="PAC"/>
    <property type="match status" value="3"/>
</dbReference>
<dbReference type="InterPro" id="IPR035965">
    <property type="entry name" value="PAS-like_dom_sf"/>
</dbReference>